<dbReference type="AlphaFoldDB" id="A0A218P999"/>
<dbReference type="CDD" id="cd11378">
    <property type="entry name" value="DUF296"/>
    <property type="match status" value="1"/>
</dbReference>
<dbReference type="InterPro" id="IPR025707">
    <property type="entry name" value="DNA_bp_PD1"/>
</dbReference>
<dbReference type="EMBL" id="CP015102">
    <property type="protein sequence ID" value="ASJ07364.1"/>
    <property type="molecule type" value="Genomic_DNA"/>
</dbReference>
<accession>A0A218P999</accession>
<organism evidence="2 3">
    <name type="scientific">Thermococcus pacificus</name>
    <dbReference type="NCBI Taxonomy" id="71998"/>
    <lineage>
        <taxon>Archaea</taxon>
        <taxon>Methanobacteriati</taxon>
        <taxon>Methanobacteriota</taxon>
        <taxon>Thermococci</taxon>
        <taxon>Thermococcales</taxon>
        <taxon>Thermococcaceae</taxon>
        <taxon>Thermococcus</taxon>
    </lineage>
</organism>
<proteinExistence type="predicted"/>
<evidence type="ECO:0000313" key="2">
    <source>
        <dbReference type="EMBL" id="ASJ07364.1"/>
    </source>
</evidence>
<dbReference type="PIRSF" id="PIRSF016702">
    <property type="entry name" value="DNA_bp_PD1"/>
    <property type="match status" value="1"/>
</dbReference>
<dbReference type="InterPro" id="IPR005175">
    <property type="entry name" value="PPC_dom"/>
</dbReference>
<dbReference type="OrthoDB" id="371648at2157"/>
<dbReference type="Proteomes" id="UP000197418">
    <property type="component" value="Chromosome"/>
</dbReference>
<keyword evidence="2" id="KW-0238">DNA-binding</keyword>
<dbReference type="SUPFAM" id="SSF117856">
    <property type="entry name" value="AF0104/ALDC/Ptd012-like"/>
    <property type="match status" value="1"/>
</dbReference>
<dbReference type="PROSITE" id="PS51742">
    <property type="entry name" value="PPC"/>
    <property type="match status" value="1"/>
</dbReference>
<dbReference type="PANTHER" id="PTHR34988">
    <property type="entry name" value="PROTEIN, PUTATIVE-RELATED"/>
    <property type="match status" value="1"/>
</dbReference>
<dbReference type="GO" id="GO:0003677">
    <property type="term" value="F:DNA binding"/>
    <property type="evidence" value="ECO:0007669"/>
    <property type="project" value="UniProtKB-KW"/>
</dbReference>
<name>A0A218P999_9EURY</name>
<dbReference type="Pfam" id="PF03479">
    <property type="entry name" value="PCC"/>
    <property type="match status" value="1"/>
</dbReference>
<protein>
    <submittedName>
        <fullName evidence="2">DNA-binding protein</fullName>
    </submittedName>
</protein>
<reference evidence="2 3" key="1">
    <citation type="submission" date="2016-04" db="EMBL/GenBank/DDBJ databases">
        <title>Complete genome sequence of Thermococcus pacificus type strain P4.</title>
        <authorList>
            <person name="Oger P.M."/>
        </authorList>
    </citation>
    <scope>NUCLEOTIDE SEQUENCE [LARGE SCALE GENOMIC DNA]</scope>
    <source>
        <strain evidence="2 3">P-4</strain>
    </source>
</reference>
<dbReference type="KEGG" id="tpaf:A3L08_08545"/>
<keyword evidence="3" id="KW-1185">Reference proteome</keyword>
<dbReference type="GeneID" id="33316314"/>
<dbReference type="RefSeq" id="WP_088854611.1">
    <property type="nucleotide sequence ID" value="NZ_CP015102.1"/>
</dbReference>
<gene>
    <name evidence="2" type="ORF">A3L08_08545</name>
</gene>
<dbReference type="PANTHER" id="PTHR34988:SF1">
    <property type="entry name" value="DNA-BINDING PROTEIN"/>
    <property type="match status" value="1"/>
</dbReference>
<sequence>MEFKPGKVFLMRAPEGVDLLEFVNSFAEKNGINTAIVKGIGSLRNPVVGYYSEETKSYKKIELVGTFELLTLLGNISIKDGKPFAHLHVTLGNANGDVFGGHLIKGAVFVAEVFIQELLGEPLERKKQENGLVLWDSEGI</sequence>
<dbReference type="Gene3D" id="3.30.1330.80">
    <property type="entry name" value="Hypothetical protein, similar to alpha- acetolactate decarboxylase, domain 2"/>
    <property type="match status" value="1"/>
</dbReference>
<evidence type="ECO:0000259" key="1">
    <source>
        <dbReference type="PROSITE" id="PS51742"/>
    </source>
</evidence>
<evidence type="ECO:0000313" key="3">
    <source>
        <dbReference type="Proteomes" id="UP000197418"/>
    </source>
</evidence>
<feature type="domain" description="PPC" evidence="1">
    <location>
        <begin position="3"/>
        <end position="138"/>
    </location>
</feature>